<reference evidence="3" key="1">
    <citation type="submission" date="2021-01" db="EMBL/GenBank/DDBJ databases">
        <authorList>
            <person name="Eckstrom K.M.E."/>
        </authorList>
    </citation>
    <scope>NUCLEOTIDE SEQUENCE</scope>
    <source>
        <strain evidence="3">UVCC 0001</strain>
    </source>
</reference>
<dbReference type="AlphaFoldDB" id="A0AAD9MIK3"/>
<feature type="signal peptide" evidence="2">
    <location>
        <begin position="1"/>
        <end position="23"/>
    </location>
</feature>
<comment type="caution">
    <text evidence="3">The sequence shown here is derived from an EMBL/GenBank/DDBJ whole genome shotgun (WGS) entry which is preliminary data.</text>
</comment>
<proteinExistence type="predicted"/>
<evidence type="ECO:0000313" key="3">
    <source>
        <dbReference type="EMBL" id="KAK2078557.1"/>
    </source>
</evidence>
<protein>
    <submittedName>
        <fullName evidence="3">Uncharacterized protein</fullName>
    </submittedName>
</protein>
<evidence type="ECO:0000256" key="2">
    <source>
        <dbReference type="SAM" id="SignalP"/>
    </source>
</evidence>
<feature type="compositionally biased region" description="Low complexity" evidence="1">
    <location>
        <begin position="186"/>
        <end position="198"/>
    </location>
</feature>
<feature type="region of interest" description="Disordered" evidence="1">
    <location>
        <begin position="171"/>
        <end position="220"/>
    </location>
</feature>
<accession>A0AAD9MIK3</accession>
<evidence type="ECO:0000313" key="4">
    <source>
        <dbReference type="Proteomes" id="UP001255856"/>
    </source>
</evidence>
<gene>
    <name evidence="3" type="ORF">QBZ16_003397</name>
</gene>
<feature type="compositionally biased region" description="Basic residues" evidence="1">
    <location>
        <begin position="209"/>
        <end position="220"/>
    </location>
</feature>
<organism evidence="3 4">
    <name type="scientific">Prototheca wickerhamii</name>
    <dbReference type="NCBI Taxonomy" id="3111"/>
    <lineage>
        <taxon>Eukaryota</taxon>
        <taxon>Viridiplantae</taxon>
        <taxon>Chlorophyta</taxon>
        <taxon>core chlorophytes</taxon>
        <taxon>Trebouxiophyceae</taxon>
        <taxon>Chlorellales</taxon>
        <taxon>Chlorellaceae</taxon>
        <taxon>Prototheca</taxon>
    </lineage>
</organism>
<keyword evidence="2" id="KW-0732">Signal</keyword>
<keyword evidence="4" id="KW-1185">Reference proteome</keyword>
<feature type="chain" id="PRO_5041902533" evidence="2">
    <location>
        <begin position="24"/>
        <end position="220"/>
    </location>
</feature>
<sequence length="220" mass="23124">MSGSKSAIVAAICLLALFQGASAHRWFSSVVTDGESEAEVFLFFHSIHGFWNVETTNSTGISSISLSKVVDGQVDTIVELFPTALEPVTTPVEGDAELYGIFTPANFSGAFAATLNQTQLQAGLADGSVIVTAQFVDGDALETAETEELSGPDPEPESVPSAATIKEWVRGVGPLSPTPDDDMDMDMSPGMDMSHSHSAAPAAETSHTGHSHHRRLLAAH</sequence>
<dbReference type="Proteomes" id="UP001255856">
    <property type="component" value="Unassembled WGS sequence"/>
</dbReference>
<dbReference type="EMBL" id="JASFZW010000004">
    <property type="protein sequence ID" value="KAK2078557.1"/>
    <property type="molecule type" value="Genomic_DNA"/>
</dbReference>
<evidence type="ECO:0000256" key="1">
    <source>
        <dbReference type="SAM" id="MobiDB-lite"/>
    </source>
</evidence>
<name>A0AAD9MIK3_PROWI</name>